<evidence type="ECO:0000313" key="2">
    <source>
        <dbReference type="Proteomes" id="UP000223976"/>
    </source>
</evidence>
<proteinExistence type="predicted"/>
<dbReference type="Proteomes" id="UP000223976">
    <property type="component" value="Segment"/>
</dbReference>
<sequence length="47" mass="5071">MLTRNHKRAIFAIVAVVAFAVLSITVTQDYNKCIDNGNSVAMCTGRG</sequence>
<organism evidence="1 2">
    <name type="scientific">Enterobacteria phage SEGD1</name>
    <dbReference type="NCBI Taxonomy" id="1805456"/>
    <lineage>
        <taxon>Viruses</taxon>
        <taxon>Duplodnaviria</taxon>
        <taxon>Heunggongvirae</taxon>
        <taxon>Uroviricota</taxon>
        <taxon>Caudoviricetes</taxon>
        <taxon>Chimalliviridae</taxon>
        <taxon>Seoulvirus</taxon>
        <taxon>Seoulvirus SPN3US</taxon>
    </lineage>
</organism>
<dbReference type="EMBL" id="KU726251">
    <property type="protein sequence ID" value="AMR59716.1"/>
    <property type="molecule type" value="Genomic_DNA"/>
</dbReference>
<gene>
    <name evidence="1" type="ORF">SEGD1_067</name>
</gene>
<accession>A0A142IIC8</accession>
<reference evidence="1 2" key="1">
    <citation type="submission" date="2016-02" db="EMBL/GenBank/DDBJ databases">
        <title>Complete genome sequence of a polyvalent bacteriophage, SEGD1, simultaneously inhibiting both Salmonella enterica and Escherichia coli O157:H7.</title>
        <authorList>
            <person name="Fan J."/>
            <person name="Ma J."/>
        </authorList>
    </citation>
    <scope>NUCLEOTIDE SEQUENCE [LARGE SCALE GENOMIC DNA]</scope>
</reference>
<name>A0A142IIC8_9CAUD</name>
<evidence type="ECO:0000313" key="1">
    <source>
        <dbReference type="EMBL" id="AMR59716.1"/>
    </source>
</evidence>
<protein>
    <submittedName>
        <fullName evidence="1">Uncharacterized protein</fullName>
    </submittedName>
</protein>